<gene>
    <name evidence="2" type="ORF">EDD18DRAFT_1358682</name>
</gene>
<evidence type="ECO:0000256" key="1">
    <source>
        <dbReference type="SAM" id="MobiDB-lite"/>
    </source>
</evidence>
<reference evidence="2" key="1">
    <citation type="submission" date="2023-06" db="EMBL/GenBank/DDBJ databases">
        <authorList>
            <consortium name="Lawrence Berkeley National Laboratory"/>
            <person name="Ahrendt S."/>
            <person name="Sahu N."/>
            <person name="Indic B."/>
            <person name="Wong-Bajracharya J."/>
            <person name="Merenyi Z."/>
            <person name="Ke H.-M."/>
            <person name="Monk M."/>
            <person name="Kocsube S."/>
            <person name="Drula E."/>
            <person name="Lipzen A."/>
            <person name="Balint B."/>
            <person name="Henrissat B."/>
            <person name="Andreopoulos B."/>
            <person name="Martin F.M."/>
            <person name="Harder C.B."/>
            <person name="Rigling D."/>
            <person name="Ford K.L."/>
            <person name="Foster G.D."/>
            <person name="Pangilinan J."/>
            <person name="Papanicolaou A."/>
            <person name="Barry K."/>
            <person name="LaButti K."/>
            <person name="Viragh M."/>
            <person name="Koriabine M."/>
            <person name="Yan M."/>
            <person name="Riley R."/>
            <person name="Champramary S."/>
            <person name="Plett K.L."/>
            <person name="Tsai I.J."/>
            <person name="Slot J."/>
            <person name="Sipos G."/>
            <person name="Plett J."/>
            <person name="Nagy L.G."/>
            <person name="Grigoriev I.V."/>
        </authorList>
    </citation>
    <scope>NUCLEOTIDE SEQUENCE</scope>
    <source>
        <strain evidence="2">HWK02</strain>
    </source>
</reference>
<sequence length="441" mass="47281">MDETNPDSGTAGDDFLDTLRNLPKLPDMTVPTEEGLTEGWCGTDNQPDNVGEQDNLAVNLGPQASVPLLSQTKVETEGDSNPLRPVTAQLGPASNTRSMRGQTETSFLSAGGEPSTSLVPRRRICPKLQTPPPAAEQSEWKADVFNLCAQLDAHINSLESELKSLPHTDTTPSPELCNATTDITVIQRCVGELSAIITSRFLEQHGILSKLKSTVSPVSSLTTTLAQTACCVMDLELASHNEASSDAYHALEVRVAELEKMLLTASPATALPHLPSTSARPVPTPRLPPSEILHQVIIIYDHMPDPLHPWDGIAQMLGCMTALSTVAISDVKMLPAPPGAVVVTFKTEQNAKEFMTGARTLPEWFRSVHFLWADSPASPLKPTPSPAASTAGPFVDDHHGFDGSCKQPPMPHVDCVPPVRPPSPLIHDGPHPTVHRLSVTS</sequence>
<organism evidence="2 3">
    <name type="scientific">Armillaria luteobubalina</name>
    <dbReference type="NCBI Taxonomy" id="153913"/>
    <lineage>
        <taxon>Eukaryota</taxon>
        <taxon>Fungi</taxon>
        <taxon>Dikarya</taxon>
        <taxon>Basidiomycota</taxon>
        <taxon>Agaricomycotina</taxon>
        <taxon>Agaricomycetes</taxon>
        <taxon>Agaricomycetidae</taxon>
        <taxon>Agaricales</taxon>
        <taxon>Marasmiineae</taxon>
        <taxon>Physalacriaceae</taxon>
        <taxon>Armillaria</taxon>
    </lineage>
</organism>
<comment type="caution">
    <text evidence="2">The sequence shown here is derived from an EMBL/GenBank/DDBJ whole genome shotgun (WGS) entry which is preliminary data.</text>
</comment>
<protein>
    <submittedName>
        <fullName evidence="2">Uncharacterized protein</fullName>
    </submittedName>
</protein>
<evidence type="ECO:0000313" key="2">
    <source>
        <dbReference type="EMBL" id="KAK0490070.1"/>
    </source>
</evidence>
<name>A0AA39PU24_9AGAR</name>
<feature type="region of interest" description="Disordered" evidence="1">
    <location>
        <begin position="420"/>
        <end position="441"/>
    </location>
</feature>
<feature type="region of interest" description="Disordered" evidence="1">
    <location>
        <begin position="75"/>
        <end position="100"/>
    </location>
</feature>
<proteinExistence type="predicted"/>
<feature type="region of interest" description="Disordered" evidence="1">
    <location>
        <begin position="1"/>
        <end position="55"/>
    </location>
</feature>
<feature type="region of interest" description="Disordered" evidence="1">
    <location>
        <begin position="379"/>
        <end position="406"/>
    </location>
</feature>
<dbReference type="AlphaFoldDB" id="A0AA39PU24"/>
<keyword evidence="3" id="KW-1185">Reference proteome</keyword>
<dbReference type="Proteomes" id="UP001175228">
    <property type="component" value="Unassembled WGS sequence"/>
</dbReference>
<dbReference type="EMBL" id="JAUEPU010000034">
    <property type="protein sequence ID" value="KAK0490070.1"/>
    <property type="molecule type" value="Genomic_DNA"/>
</dbReference>
<accession>A0AA39PU24</accession>
<evidence type="ECO:0000313" key="3">
    <source>
        <dbReference type="Proteomes" id="UP001175228"/>
    </source>
</evidence>